<evidence type="ECO:0000313" key="1">
    <source>
        <dbReference type="EMBL" id="MEJ8659510.1"/>
    </source>
</evidence>
<accession>A0ACC6QMM1</accession>
<comment type="caution">
    <text evidence="1">The sequence shown here is derived from an EMBL/GenBank/DDBJ whole genome shotgun (WGS) entry which is preliminary data.</text>
</comment>
<dbReference type="EMBL" id="JBBKAI010000002">
    <property type="protein sequence ID" value="MEJ8659510.1"/>
    <property type="molecule type" value="Genomic_DNA"/>
</dbReference>
<reference evidence="1" key="1">
    <citation type="submission" date="2024-03" db="EMBL/GenBank/DDBJ databases">
        <title>Novel Streptomyces species of biotechnological and ecological value are a feature of Machair soil.</title>
        <authorList>
            <person name="Prole J.R."/>
            <person name="Goodfellow M."/>
            <person name="Allenby N."/>
            <person name="Ward A.C."/>
        </authorList>
    </citation>
    <scope>NUCLEOTIDE SEQUENCE</scope>
    <source>
        <strain evidence="1">MS1.AVA.4</strain>
    </source>
</reference>
<keyword evidence="1" id="KW-0396">Initiation factor</keyword>
<gene>
    <name evidence="1" type="ORF">WKI58_23800</name>
</gene>
<name>A0ACC6QMM1_9ACTN</name>
<evidence type="ECO:0000313" key="2">
    <source>
        <dbReference type="Proteomes" id="UP001375539"/>
    </source>
</evidence>
<dbReference type="Proteomes" id="UP001375539">
    <property type="component" value="Unassembled WGS sequence"/>
</dbReference>
<protein>
    <submittedName>
        <fullName evidence="1">Translation initiation factor 2</fullName>
    </submittedName>
</protein>
<sequence length="484" mass="53416">MTAPLLHGVAVNPAAPTDVLLRLLTSRHKEAWSPLCRQRRDFPDAVVDAIVTHPEPRVRADFVRNPYVDGEVRGRLVDDPEWIVRAHFAGGPGHEWLPQPLPDWVVDRMYTTYGNEELGQLITSRQVPYRTLLGHAAHPMASIRSTAVQMWAGLSEERRAALPADPHPAVRAAFERRMREEDAEENERQLNRLPPHNSHARSHILVNRPLTRAVVDSLLHGTDEEDHWVLAHNHSTPPDVVALMAASPDTGVRLEVAGRAVLAREVVELLAHDRDPGVRTAVSVRPELTEAERAAIDYVVDQDEDFLPIPHHTRPPRDPAVTTSRANSAHPLLRRHAATDPAHPAALVALLAEDDDLGVRVLLAQNHPAPPPELLLRCHLEYTGRERDRLTTRPGFPVTGLAARFADAEDPSVRRLATLDPELQPACADALTRDPDPGVRAAAARHPRLPPRRLLALLDDEELAGDGAANPVLPLAVMYGLLDA</sequence>
<keyword evidence="1" id="KW-0648">Protein biosynthesis</keyword>
<keyword evidence="2" id="KW-1185">Reference proteome</keyword>
<proteinExistence type="predicted"/>
<organism evidence="1 2">
    <name type="scientific">Streptomyces pratisoli</name>
    <dbReference type="NCBI Taxonomy" id="3139917"/>
    <lineage>
        <taxon>Bacteria</taxon>
        <taxon>Bacillati</taxon>
        <taxon>Actinomycetota</taxon>
        <taxon>Actinomycetes</taxon>
        <taxon>Kitasatosporales</taxon>
        <taxon>Streptomycetaceae</taxon>
        <taxon>Streptomyces</taxon>
    </lineage>
</organism>